<dbReference type="AlphaFoldDB" id="A0A016SDM0"/>
<protein>
    <submittedName>
        <fullName evidence="1">Uncharacterized protein</fullName>
    </submittedName>
</protein>
<name>A0A016SDM0_9BILA</name>
<accession>A0A016SDM0</accession>
<organism evidence="1 2">
    <name type="scientific">Ancylostoma ceylanicum</name>
    <dbReference type="NCBI Taxonomy" id="53326"/>
    <lineage>
        <taxon>Eukaryota</taxon>
        <taxon>Metazoa</taxon>
        <taxon>Ecdysozoa</taxon>
        <taxon>Nematoda</taxon>
        <taxon>Chromadorea</taxon>
        <taxon>Rhabditida</taxon>
        <taxon>Rhabditina</taxon>
        <taxon>Rhabditomorpha</taxon>
        <taxon>Strongyloidea</taxon>
        <taxon>Ancylostomatidae</taxon>
        <taxon>Ancylostomatinae</taxon>
        <taxon>Ancylostoma</taxon>
    </lineage>
</organism>
<evidence type="ECO:0000313" key="1">
    <source>
        <dbReference type="EMBL" id="EYB88788.1"/>
    </source>
</evidence>
<gene>
    <name evidence="1" type="primary">Acey_s0242.g3459</name>
    <name evidence="1" type="ORF">Y032_0242g3459</name>
</gene>
<evidence type="ECO:0000313" key="2">
    <source>
        <dbReference type="Proteomes" id="UP000024635"/>
    </source>
</evidence>
<proteinExistence type="predicted"/>
<dbReference type="Proteomes" id="UP000024635">
    <property type="component" value="Unassembled WGS sequence"/>
</dbReference>
<dbReference type="EMBL" id="JARK01001578">
    <property type="protein sequence ID" value="EYB88788.1"/>
    <property type="molecule type" value="Genomic_DNA"/>
</dbReference>
<reference evidence="2" key="1">
    <citation type="journal article" date="2015" name="Nat. Genet.">
        <title>The genome and transcriptome of the zoonotic hookworm Ancylostoma ceylanicum identify infection-specific gene families.</title>
        <authorList>
            <person name="Schwarz E.M."/>
            <person name="Hu Y."/>
            <person name="Antoshechkin I."/>
            <person name="Miller M.M."/>
            <person name="Sternberg P.W."/>
            <person name="Aroian R.V."/>
        </authorList>
    </citation>
    <scope>NUCLEOTIDE SEQUENCE</scope>
    <source>
        <strain evidence="2">HY135</strain>
    </source>
</reference>
<sequence>MKHRLYSYIIDRSELLFRLRPSILGEINTSLYPHPTNITNARWQGGRCRCSWYRFVTQPCGRIAGICGITTIACWAGTSPPLIHHLPAFQRSKEEDK</sequence>
<keyword evidence="2" id="KW-1185">Reference proteome</keyword>
<comment type="caution">
    <text evidence="1">The sequence shown here is derived from an EMBL/GenBank/DDBJ whole genome shotgun (WGS) entry which is preliminary data.</text>
</comment>